<comment type="function">
    <text evidence="7">May play the central regulatory role in sporulation. It may be an element of the effector pathway responsible for the activation of sporulation genes in response to nutritional stress. Spo0A may act in concert with spo0H (a sigma factor) to control the expression of some genes that are critical to the sporulation process.</text>
</comment>
<dbReference type="GO" id="GO:0005829">
    <property type="term" value="C:cytosol"/>
    <property type="evidence" value="ECO:0007669"/>
    <property type="project" value="TreeGrafter"/>
</dbReference>
<dbReference type="InterPro" id="IPR016032">
    <property type="entry name" value="Sig_transdc_resp-reg_C-effctor"/>
</dbReference>
<dbReference type="GO" id="GO:0000976">
    <property type="term" value="F:transcription cis-regulatory region binding"/>
    <property type="evidence" value="ECO:0007669"/>
    <property type="project" value="TreeGrafter"/>
</dbReference>
<dbReference type="InterPro" id="IPR001789">
    <property type="entry name" value="Sig_transdc_resp-reg_receiver"/>
</dbReference>
<proteinExistence type="predicted"/>
<keyword evidence="5 9" id="KW-0238">DNA-binding</keyword>
<feature type="DNA-binding region" description="OmpR/PhoB-type" evidence="9">
    <location>
        <begin position="122"/>
        <end position="222"/>
    </location>
</feature>
<dbReference type="PANTHER" id="PTHR48111">
    <property type="entry name" value="REGULATOR OF RPOS"/>
    <property type="match status" value="1"/>
</dbReference>
<accession>A0A9D2SY58</accession>
<dbReference type="SMART" id="SM00448">
    <property type="entry name" value="REC"/>
    <property type="match status" value="1"/>
</dbReference>
<dbReference type="PANTHER" id="PTHR48111:SF40">
    <property type="entry name" value="PHOSPHATE REGULON TRANSCRIPTIONAL REGULATORY PROTEIN PHOB"/>
    <property type="match status" value="1"/>
</dbReference>
<dbReference type="Pfam" id="PF00072">
    <property type="entry name" value="Response_reg"/>
    <property type="match status" value="1"/>
</dbReference>
<dbReference type="PROSITE" id="PS51755">
    <property type="entry name" value="OMPR_PHOB"/>
    <property type="match status" value="1"/>
</dbReference>
<dbReference type="InterPro" id="IPR039420">
    <property type="entry name" value="WalR-like"/>
</dbReference>
<dbReference type="CDD" id="cd17574">
    <property type="entry name" value="REC_OmpR"/>
    <property type="match status" value="1"/>
</dbReference>
<dbReference type="AlphaFoldDB" id="A0A9D2SY58"/>
<protein>
    <recommendedName>
        <fullName evidence="1">Stage 0 sporulation protein A homolog</fullName>
    </recommendedName>
</protein>
<organism evidence="12 13">
    <name type="scientific">Candidatus Mediterraneibacter faecigallinarum</name>
    <dbReference type="NCBI Taxonomy" id="2838669"/>
    <lineage>
        <taxon>Bacteria</taxon>
        <taxon>Bacillati</taxon>
        <taxon>Bacillota</taxon>
        <taxon>Clostridia</taxon>
        <taxon>Lachnospirales</taxon>
        <taxon>Lachnospiraceae</taxon>
        <taxon>Mediterraneibacter</taxon>
    </lineage>
</organism>
<dbReference type="EMBL" id="DWWK01000074">
    <property type="protein sequence ID" value="HJC38446.1"/>
    <property type="molecule type" value="Genomic_DNA"/>
</dbReference>
<evidence type="ECO:0000313" key="12">
    <source>
        <dbReference type="EMBL" id="HJC38446.1"/>
    </source>
</evidence>
<evidence type="ECO:0000259" key="11">
    <source>
        <dbReference type="PROSITE" id="PS51755"/>
    </source>
</evidence>
<dbReference type="CDD" id="cd00383">
    <property type="entry name" value="trans_reg_C"/>
    <property type="match status" value="1"/>
</dbReference>
<sequence length="225" mass="25647">MSRILIIEDDEDLREGLAFSLEMDGYETSCAGTKREGMEQLKKSRYDFVLLDCNLPDGSGYDLCTEIREYGDMPLFMLTARNTEMDEVKALELGAADFMSKPFSLAVLKARIRKILQSAEQGSRLVSGGIVIDRDACRVTREGGEVPLSRIEYQLLLYLVENRNRVLAKEQILSHVWDSQGKFVDENTLSVNIRRLRTKLEEDPKHPGRIRTVHGIGYVWKEGEQ</sequence>
<evidence type="ECO:0000256" key="3">
    <source>
        <dbReference type="ARBA" id="ARBA00023012"/>
    </source>
</evidence>
<evidence type="ECO:0000256" key="6">
    <source>
        <dbReference type="ARBA" id="ARBA00023163"/>
    </source>
</evidence>
<keyword evidence="2 8" id="KW-0597">Phosphoprotein</keyword>
<keyword evidence="4" id="KW-0805">Transcription regulation</keyword>
<dbReference type="PROSITE" id="PS50110">
    <property type="entry name" value="RESPONSE_REGULATORY"/>
    <property type="match status" value="1"/>
</dbReference>
<evidence type="ECO:0000256" key="2">
    <source>
        <dbReference type="ARBA" id="ARBA00022553"/>
    </source>
</evidence>
<dbReference type="GO" id="GO:0032993">
    <property type="term" value="C:protein-DNA complex"/>
    <property type="evidence" value="ECO:0007669"/>
    <property type="project" value="TreeGrafter"/>
</dbReference>
<evidence type="ECO:0000256" key="9">
    <source>
        <dbReference type="PROSITE-ProRule" id="PRU01091"/>
    </source>
</evidence>
<dbReference type="SUPFAM" id="SSF52172">
    <property type="entry name" value="CheY-like"/>
    <property type="match status" value="1"/>
</dbReference>
<evidence type="ECO:0000256" key="8">
    <source>
        <dbReference type="PROSITE-ProRule" id="PRU00169"/>
    </source>
</evidence>
<dbReference type="InterPro" id="IPR011006">
    <property type="entry name" value="CheY-like_superfamily"/>
</dbReference>
<reference evidence="12" key="1">
    <citation type="journal article" date="2021" name="PeerJ">
        <title>Extensive microbial diversity within the chicken gut microbiome revealed by metagenomics and culture.</title>
        <authorList>
            <person name="Gilroy R."/>
            <person name="Ravi A."/>
            <person name="Getino M."/>
            <person name="Pursley I."/>
            <person name="Horton D.L."/>
            <person name="Alikhan N.F."/>
            <person name="Baker D."/>
            <person name="Gharbi K."/>
            <person name="Hall N."/>
            <person name="Watson M."/>
            <person name="Adriaenssens E.M."/>
            <person name="Foster-Nyarko E."/>
            <person name="Jarju S."/>
            <person name="Secka A."/>
            <person name="Antonio M."/>
            <person name="Oren A."/>
            <person name="Chaudhuri R.R."/>
            <person name="La Ragione R."/>
            <person name="Hildebrand F."/>
            <person name="Pallen M.J."/>
        </authorList>
    </citation>
    <scope>NUCLEOTIDE SEQUENCE</scope>
    <source>
        <strain evidence="12">ChiGjej1B1-1692</strain>
    </source>
</reference>
<feature type="modified residue" description="4-aspartylphosphate" evidence="8">
    <location>
        <position position="52"/>
    </location>
</feature>
<evidence type="ECO:0000313" key="13">
    <source>
        <dbReference type="Proteomes" id="UP000823894"/>
    </source>
</evidence>
<evidence type="ECO:0000256" key="5">
    <source>
        <dbReference type="ARBA" id="ARBA00023125"/>
    </source>
</evidence>
<name>A0A9D2SY58_9FIRM</name>
<keyword evidence="3" id="KW-0902">Two-component regulatory system</keyword>
<reference evidence="12" key="2">
    <citation type="submission" date="2021-04" db="EMBL/GenBank/DDBJ databases">
        <authorList>
            <person name="Gilroy R."/>
        </authorList>
    </citation>
    <scope>NUCLEOTIDE SEQUENCE</scope>
    <source>
        <strain evidence="12">ChiGjej1B1-1692</strain>
    </source>
</reference>
<feature type="domain" description="Response regulatory" evidence="10">
    <location>
        <begin position="3"/>
        <end position="116"/>
    </location>
</feature>
<dbReference type="Pfam" id="PF00486">
    <property type="entry name" value="Trans_reg_C"/>
    <property type="match status" value="1"/>
</dbReference>
<evidence type="ECO:0000259" key="10">
    <source>
        <dbReference type="PROSITE" id="PS50110"/>
    </source>
</evidence>
<dbReference type="InterPro" id="IPR001867">
    <property type="entry name" value="OmpR/PhoB-type_DNA-bd"/>
</dbReference>
<dbReference type="GO" id="GO:0006355">
    <property type="term" value="P:regulation of DNA-templated transcription"/>
    <property type="evidence" value="ECO:0007669"/>
    <property type="project" value="InterPro"/>
</dbReference>
<dbReference type="InterPro" id="IPR036388">
    <property type="entry name" value="WH-like_DNA-bd_sf"/>
</dbReference>
<dbReference type="SMART" id="SM00862">
    <property type="entry name" value="Trans_reg_C"/>
    <property type="match status" value="1"/>
</dbReference>
<feature type="domain" description="OmpR/PhoB-type" evidence="11">
    <location>
        <begin position="122"/>
        <end position="222"/>
    </location>
</feature>
<evidence type="ECO:0000256" key="1">
    <source>
        <dbReference type="ARBA" id="ARBA00018672"/>
    </source>
</evidence>
<dbReference type="Gene3D" id="3.40.50.2300">
    <property type="match status" value="1"/>
</dbReference>
<evidence type="ECO:0000256" key="4">
    <source>
        <dbReference type="ARBA" id="ARBA00023015"/>
    </source>
</evidence>
<dbReference type="GO" id="GO:0000156">
    <property type="term" value="F:phosphorelay response regulator activity"/>
    <property type="evidence" value="ECO:0007669"/>
    <property type="project" value="TreeGrafter"/>
</dbReference>
<dbReference type="SUPFAM" id="SSF46894">
    <property type="entry name" value="C-terminal effector domain of the bipartite response regulators"/>
    <property type="match status" value="1"/>
</dbReference>
<dbReference type="Proteomes" id="UP000823894">
    <property type="component" value="Unassembled WGS sequence"/>
</dbReference>
<comment type="caution">
    <text evidence="12">The sequence shown here is derived from an EMBL/GenBank/DDBJ whole genome shotgun (WGS) entry which is preliminary data.</text>
</comment>
<gene>
    <name evidence="12" type="ORF">H9757_05220</name>
</gene>
<dbReference type="Gene3D" id="1.10.10.10">
    <property type="entry name" value="Winged helix-like DNA-binding domain superfamily/Winged helix DNA-binding domain"/>
    <property type="match status" value="1"/>
</dbReference>
<evidence type="ECO:0000256" key="7">
    <source>
        <dbReference type="ARBA" id="ARBA00024867"/>
    </source>
</evidence>
<keyword evidence="6" id="KW-0804">Transcription</keyword>